<dbReference type="KEGG" id="dax:FDQ92_10310"/>
<dbReference type="Gene3D" id="2.40.100.20">
    <property type="match status" value="1"/>
</dbReference>
<feature type="domain" description="Cyclophilin TM1367-like" evidence="1">
    <location>
        <begin position="5"/>
        <end position="121"/>
    </location>
</feature>
<sequence>MGIPIRIQAGSIALDAELHETPTAMAIERVLPIEAEAATWGEEIYFSIPVAQQLDETAKEVVQVGDLGYWPRGKAFCIFFGPTPMSRGDEIRPASAVNIVGRVLGDATRLRSVQDGELVRIDRKP</sequence>
<keyword evidence="3" id="KW-1185">Reference proteome</keyword>
<name>A0A4P8L779_9BACT</name>
<reference evidence="2 3" key="1">
    <citation type="submission" date="2019-05" db="EMBL/GenBank/DDBJ databases">
        <title>The Complete Genome Sequence of the n-alkane-degrading Desulfoglaeba alkanexedens ALDC reveals multiple alkylsuccinate synthase gene clusters.</title>
        <authorList>
            <person name="Callaghan A.V."/>
            <person name="Davidova I.A."/>
            <person name="Duncan K.E."/>
            <person name="Morris B."/>
            <person name="McInerney M.J."/>
        </authorList>
    </citation>
    <scope>NUCLEOTIDE SEQUENCE [LARGE SCALE GENOMIC DNA]</scope>
    <source>
        <strain evidence="2 3">ALDC</strain>
    </source>
</reference>
<evidence type="ECO:0000313" key="3">
    <source>
        <dbReference type="Proteomes" id="UP000298602"/>
    </source>
</evidence>
<dbReference type="RefSeq" id="WP_137424763.1">
    <property type="nucleotide sequence ID" value="NZ_CP040098.1"/>
</dbReference>
<proteinExistence type="predicted"/>
<dbReference type="OrthoDB" id="7061637at2"/>
<dbReference type="InterPro" id="IPR029000">
    <property type="entry name" value="Cyclophilin-like_dom_sf"/>
</dbReference>
<evidence type="ECO:0000313" key="2">
    <source>
        <dbReference type="EMBL" id="QCQ22522.1"/>
    </source>
</evidence>
<dbReference type="Proteomes" id="UP000298602">
    <property type="component" value="Chromosome"/>
</dbReference>
<dbReference type="Pfam" id="PF04126">
    <property type="entry name" value="Cyclophil_like"/>
    <property type="match status" value="1"/>
</dbReference>
<evidence type="ECO:0000259" key="1">
    <source>
        <dbReference type="Pfam" id="PF04126"/>
    </source>
</evidence>
<gene>
    <name evidence="2" type="ORF">FDQ92_10310</name>
</gene>
<dbReference type="AlphaFoldDB" id="A0A4P8L779"/>
<dbReference type="InterPro" id="IPR025658">
    <property type="entry name" value="Cyclophilin_TM1367"/>
</dbReference>
<protein>
    <recommendedName>
        <fullName evidence="1">Cyclophilin TM1367-like domain-containing protein</fullName>
    </recommendedName>
</protein>
<reference evidence="2 3" key="2">
    <citation type="submission" date="2019-05" db="EMBL/GenBank/DDBJ databases">
        <authorList>
            <person name="Suflita J.M."/>
            <person name="Marks C.R."/>
        </authorList>
    </citation>
    <scope>NUCLEOTIDE SEQUENCE [LARGE SCALE GENOMIC DNA]</scope>
    <source>
        <strain evidence="2 3">ALDC</strain>
    </source>
</reference>
<accession>A0A4P8L779</accession>
<dbReference type="SUPFAM" id="SSF50891">
    <property type="entry name" value="Cyclophilin-like"/>
    <property type="match status" value="1"/>
</dbReference>
<dbReference type="EMBL" id="CP040098">
    <property type="protein sequence ID" value="QCQ22522.1"/>
    <property type="molecule type" value="Genomic_DNA"/>
</dbReference>
<organism evidence="2 3">
    <name type="scientific">Desulfoglaeba alkanexedens ALDC</name>
    <dbReference type="NCBI Taxonomy" id="980445"/>
    <lineage>
        <taxon>Bacteria</taxon>
        <taxon>Pseudomonadati</taxon>
        <taxon>Thermodesulfobacteriota</taxon>
        <taxon>Syntrophobacteria</taxon>
        <taxon>Syntrophobacterales</taxon>
        <taxon>Syntrophobacteraceae</taxon>
        <taxon>Desulfoglaeba</taxon>
    </lineage>
</organism>